<accession>A0A518CY33</accession>
<dbReference type="RefSeq" id="WP_145185145.1">
    <property type="nucleotide sequence ID" value="NZ_CP036290.1"/>
</dbReference>
<feature type="signal peptide" evidence="1">
    <location>
        <begin position="1"/>
        <end position="24"/>
    </location>
</feature>
<dbReference type="InterPro" id="IPR046255">
    <property type="entry name" value="DUF6288"/>
</dbReference>
<dbReference type="Pfam" id="PF17820">
    <property type="entry name" value="PDZ_6"/>
    <property type="match status" value="1"/>
</dbReference>
<dbReference type="SUPFAM" id="SSF50156">
    <property type="entry name" value="PDZ domain-like"/>
    <property type="match status" value="1"/>
</dbReference>
<dbReference type="InterPro" id="IPR036034">
    <property type="entry name" value="PDZ_sf"/>
</dbReference>
<name>A0A518CY33_9BACT</name>
<evidence type="ECO:0000313" key="3">
    <source>
        <dbReference type="EMBL" id="QDU84142.1"/>
    </source>
</evidence>
<dbReference type="Pfam" id="PF19805">
    <property type="entry name" value="DUF6288"/>
    <property type="match status" value="1"/>
</dbReference>
<proteinExistence type="predicted"/>
<dbReference type="AlphaFoldDB" id="A0A518CY33"/>
<protein>
    <recommendedName>
        <fullName evidence="2">PDZ domain-containing protein</fullName>
    </recommendedName>
</protein>
<feature type="chain" id="PRO_5021841513" description="PDZ domain-containing protein" evidence="1">
    <location>
        <begin position="25"/>
        <end position="610"/>
    </location>
</feature>
<keyword evidence="4" id="KW-1185">Reference proteome</keyword>
<evidence type="ECO:0000259" key="2">
    <source>
        <dbReference type="Pfam" id="PF17820"/>
    </source>
</evidence>
<keyword evidence="1" id="KW-0732">Signal</keyword>
<evidence type="ECO:0000256" key="1">
    <source>
        <dbReference type="SAM" id="SignalP"/>
    </source>
</evidence>
<reference evidence="3 4" key="1">
    <citation type="submission" date="2019-02" db="EMBL/GenBank/DDBJ databases">
        <title>Deep-cultivation of Planctomycetes and their phenomic and genomic characterization uncovers novel biology.</title>
        <authorList>
            <person name="Wiegand S."/>
            <person name="Jogler M."/>
            <person name="Boedeker C."/>
            <person name="Pinto D."/>
            <person name="Vollmers J."/>
            <person name="Rivas-Marin E."/>
            <person name="Kohn T."/>
            <person name="Peeters S.H."/>
            <person name="Heuer A."/>
            <person name="Rast P."/>
            <person name="Oberbeckmann S."/>
            <person name="Bunk B."/>
            <person name="Jeske O."/>
            <person name="Meyerdierks A."/>
            <person name="Storesund J.E."/>
            <person name="Kallscheuer N."/>
            <person name="Luecker S."/>
            <person name="Lage O.M."/>
            <person name="Pohl T."/>
            <person name="Merkel B.J."/>
            <person name="Hornburger P."/>
            <person name="Mueller R.-W."/>
            <person name="Bruemmer F."/>
            <person name="Labrenz M."/>
            <person name="Spormann A.M."/>
            <person name="Op den Camp H."/>
            <person name="Overmann J."/>
            <person name="Amann R."/>
            <person name="Jetten M.S.M."/>
            <person name="Mascher T."/>
            <person name="Medema M.H."/>
            <person name="Devos D.P."/>
            <person name="Kaster A.-K."/>
            <person name="Ovreas L."/>
            <person name="Rohde M."/>
            <person name="Galperin M.Y."/>
            <person name="Jogler C."/>
        </authorList>
    </citation>
    <scope>NUCLEOTIDE SEQUENCE [LARGE SCALE GENOMIC DNA]</scope>
    <source>
        <strain evidence="3 4">Pla163</strain>
    </source>
</reference>
<organism evidence="3 4">
    <name type="scientific">Rohdeia mirabilis</name>
    <dbReference type="NCBI Taxonomy" id="2528008"/>
    <lineage>
        <taxon>Bacteria</taxon>
        <taxon>Pseudomonadati</taxon>
        <taxon>Planctomycetota</taxon>
        <taxon>Planctomycetia</taxon>
        <taxon>Planctomycetia incertae sedis</taxon>
        <taxon>Rohdeia</taxon>
    </lineage>
</organism>
<gene>
    <name evidence="3" type="ORF">Pla163_12470</name>
</gene>
<feature type="domain" description="PDZ" evidence="2">
    <location>
        <begin position="185"/>
        <end position="213"/>
    </location>
</feature>
<dbReference type="EMBL" id="CP036290">
    <property type="protein sequence ID" value="QDU84142.1"/>
    <property type="molecule type" value="Genomic_DNA"/>
</dbReference>
<dbReference type="InterPro" id="IPR041489">
    <property type="entry name" value="PDZ_6"/>
</dbReference>
<dbReference type="Gene3D" id="2.30.42.10">
    <property type="match status" value="1"/>
</dbReference>
<dbReference type="Proteomes" id="UP000319342">
    <property type="component" value="Chromosome"/>
</dbReference>
<sequence precursor="true">MRILTSFVLAHALLLGSWASPLHADRLATTAPPDALELDGDGRLELAVTVPARTEVEGLDPKGWYVTVQFDVLESAPDVRLEVTLDGEPLGLYVLATLADVSGPLRVVARLDAARTADLPERSTLVVRSVGGRVVLANPTVERFHTAPTPKLLGKANGVLGPDRLDVGALGLVALTEHQCRAFSILAVRAGGAAERAGLRVGDLVVAVDDRPLPVSSVAPGWEWFEASHESVIGHALESAARAGRTSVAFTVLRPEGGLRVELDQPFRPAAFGIDGENLGDALDAGFPLRGPLADAFERDLVLWAESHQQKNGAWPGANEVNPGLGALALLGTGDPRHTERIERTIAFLKEKRPEPAELTGLAYWAVAYQGWLFCEWNLATGDDAVLDWVTKACAWLPTTTHESKWGTQAFGHGPDGLPYDDKALMAPAAHLLVFDALARRCGVESTVWEHIRPYVEHSWSNPANEGHGGMGYNGSYRDQDEFWSRSGLVALAEHLRGDDEAGMRGPLTALMAERHPWMFNSHAYGEPGAALGLISLAVVDRAAFEQVLEQYRWRFLANWEPGYGLRYSTPHMGAPYMAEESVVNLAYLLLMSVESGGLVMCGGAGERER</sequence>
<evidence type="ECO:0000313" key="4">
    <source>
        <dbReference type="Proteomes" id="UP000319342"/>
    </source>
</evidence>